<dbReference type="Proteomes" id="UP000184699">
    <property type="component" value="Unassembled WGS sequence"/>
</dbReference>
<evidence type="ECO:0000313" key="3">
    <source>
        <dbReference type="Proteomes" id="UP000184699"/>
    </source>
</evidence>
<name>A0A1N6DZS5_9MICO</name>
<evidence type="ECO:0000313" key="2">
    <source>
        <dbReference type="EMBL" id="SIN76214.1"/>
    </source>
</evidence>
<evidence type="ECO:0000256" key="1">
    <source>
        <dbReference type="SAM" id="MobiDB-lite"/>
    </source>
</evidence>
<keyword evidence="3" id="KW-1185">Reference proteome</keyword>
<accession>A0A1N6DZS5</accession>
<dbReference type="EMBL" id="FSRJ01000001">
    <property type="protein sequence ID" value="SIN76214.1"/>
    <property type="molecule type" value="Genomic_DNA"/>
</dbReference>
<gene>
    <name evidence="2" type="ORF">SAMN05443544_0922</name>
</gene>
<proteinExistence type="predicted"/>
<feature type="region of interest" description="Disordered" evidence="1">
    <location>
        <begin position="1"/>
        <end position="29"/>
    </location>
</feature>
<dbReference type="STRING" id="232089.SAMN05443544_0922"/>
<dbReference type="AlphaFoldDB" id="A0A1N6DZS5"/>
<protein>
    <submittedName>
        <fullName evidence="2">Uncharacterized protein</fullName>
    </submittedName>
</protein>
<sequence length="29" mass="3104">MTDPASDLPPTEPIDISAYLPDPYDEPSG</sequence>
<organism evidence="2 3">
    <name type="scientific">Agromyces cerinus subsp. cerinus</name>
    <dbReference type="NCBI Taxonomy" id="232089"/>
    <lineage>
        <taxon>Bacteria</taxon>
        <taxon>Bacillati</taxon>
        <taxon>Actinomycetota</taxon>
        <taxon>Actinomycetes</taxon>
        <taxon>Micrococcales</taxon>
        <taxon>Microbacteriaceae</taxon>
        <taxon>Agromyces</taxon>
    </lineage>
</organism>
<reference evidence="3" key="1">
    <citation type="submission" date="2016-11" db="EMBL/GenBank/DDBJ databases">
        <authorList>
            <person name="Varghese N."/>
            <person name="Submissions S."/>
        </authorList>
    </citation>
    <scope>NUCLEOTIDE SEQUENCE [LARGE SCALE GENOMIC DNA]</scope>
    <source>
        <strain evidence="3">DSM 8595</strain>
    </source>
</reference>